<dbReference type="InterPro" id="IPR001959">
    <property type="entry name" value="Transposase"/>
</dbReference>
<dbReference type="Pfam" id="PF01385">
    <property type="entry name" value="OrfB_IS605"/>
    <property type="match status" value="1"/>
</dbReference>
<keyword evidence="5" id="KW-0238">DNA-binding</keyword>
<dbReference type="RefSeq" id="WP_005435075.1">
    <property type="nucleotide sequence ID" value="NZ_JH815516.1"/>
</dbReference>
<keyword evidence="3" id="KW-0479">Metal-binding</keyword>
<evidence type="ECO:0000256" key="1">
    <source>
        <dbReference type="ARBA" id="ARBA00008761"/>
    </source>
</evidence>
<sequence>MKITCAFQYELYVDETRRAALSRNAGCRRFVFNKALGIQNERKSKGEKLLTYKELAHELVLWKKQPETAFLREAMAQPLQQALLDLDRAISDSFRPKSDPAHKGWPKFKAKDIGDGFRVPQFAPEHIDNANGRVKLPKIGWIRYRRTRAIAFECANGTLVPGVVKQIHVKKDCGRWFVIFTVEFEVQAPDMKALDVGIDVGVVHAVATSDGRFYDLDTEKIRSIEKRIAGLKRKLSLNQESRKKLAKLGLAEPFDKKQPSRKRRQLKERIQNLYRKIRCIRQDFHRKTAHALAQEYGCVYVEDLKVKNMTASAKGTVANPGKNVKQKSGLNRAILRTGFYSLRQTIEWQLLKVGGVMISVDPRGTSITCPHCQSRDKRNRPTQAIFKCVNESCGFEANADVVGALNVLRKGRTGPSAHNKKHIAHVVSVGEQGFRPKDSMPSMGTALEPRDRVVQGIPAL</sequence>
<feature type="domain" description="Transposase putative helix-turn-helix" evidence="10">
    <location>
        <begin position="1"/>
        <end position="47"/>
    </location>
</feature>
<dbReference type="PATRIC" id="fig|742823.3.peg.1177"/>
<comment type="caution">
    <text evidence="11">The sequence shown here is derived from an EMBL/GenBank/DDBJ whole genome shotgun (WGS) entry which is preliminary data.</text>
</comment>
<evidence type="ECO:0000256" key="6">
    <source>
        <dbReference type="ARBA" id="ARBA00023172"/>
    </source>
</evidence>
<protein>
    <submittedName>
        <fullName evidence="11">IS605 OrfB family transposase</fullName>
    </submittedName>
</protein>
<proteinExistence type="inferred from homology"/>
<evidence type="ECO:0000256" key="4">
    <source>
        <dbReference type="ARBA" id="ARBA00022833"/>
    </source>
</evidence>
<organism evidence="11 12">
    <name type="scientific">Sutterella wadsworthensis 2_1_59BFAA</name>
    <dbReference type="NCBI Taxonomy" id="742823"/>
    <lineage>
        <taxon>Bacteria</taxon>
        <taxon>Pseudomonadati</taxon>
        <taxon>Pseudomonadota</taxon>
        <taxon>Betaproteobacteria</taxon>
        <taxon>Burkholderiales</taxon>
        <taxon>Sutterellaceae</taxon>
        <taxon>Sutterella</taxon>
    </lineage>
</organism>
<accession>K1KH72</accession>
<comment type="similarity">
    <text evidence="1">In the C-terminal section; belongs to the transposase 35 family.</text>
</comment>
<gene>
    <name evidence="11" type="ORF">HMPREF9465_01184</name>
</gene>
<dbReference type="eggNOG" id="COG0675">
    <property type="taxonomic scope" value="Bacteria"/>
</dbReference>
<dbReference type="Pfam" id="PF12323">
    <property type="entry name" value="HTH_OrfB_IS605"/>
    <property type="match status" value="1"/>
</dbReference>
<feature type="region of interest" description="Disordered" evidence="7">
    <location>
        <begin position="434"/>
        <end position="460"/>
    </location>
</feature>
<evidence type="ECO:0000259" key="9">
    <source>
        <dbReference type="Pfam" id="PF07282"/>
    </source>
</evidence>
<dbReference type="GO" id="GO:0032196">
    <property type="term" value="P:transposition"/>
    <property type="evidence" value="ECO:0007669"/>
    <property type="project" value="UniProtKB-KW"/>
</dbReference>
<evidence type="ECO:0000259" key="10">
    <source>
        <dbReference type="Pfam" id="PF12323"/>
    </source>
</evidence>
<feature type="domain" description="Probable transposase IS891/IS1136/IS1341" evidence="8">
    <location>
        <begin position="182"/>
        <end position="311"/>
    </location>
</feature>
<dbReference type="OrthoDB" id="8596653at2"/>
<dbReference type="Pfam" id="PF07282">
    <property type="entry name" value="Cas12f1-like_TNB"/>
    <property type="match status" value="1"/>
</dbReference>
<evidence type="ECO:0000256" key="2">
    <source>
        <dbReference type="ARBA" id="ARBA00022578"/>
    </source>
</evidence>
<dbReference type="STRING" id="742823.HMPREF9465_01184"/>
<evidence type="ECO:0000313" key="12">
    <source>
        <dbReference type="Proteomes" id="UP000005835"/>
    </source>
</evidence>
<evidence type="ECO:0000313" key="11">
    <source>
        <dbReference type="EMBL" id="EKB31079.1"/>
    </source>
</evidence>
<dbReference type="InterPro" id="IPR010095">
    <property type="entry name" value="Cas12f1-like_TNB"/>
</dbReference>
<name>K1KH72_9BURK</name>
<dbReference type="GO" id="GO:0006310">
    <property type="term" value="P:DNA recombination"/>
    <property type="evidence" value="ECO:0007669"/>
    <property type="project" value="UniProtKB-KW"/>
</dbReference>
<dbReference type="Proteomes" id="UP000005835">
    <property type="component" value="Unassembled WGS sequence"/>
</dbReference>
<dbReference type="HOGENOM" id="CLU_032903_0_4_4"/>
<dbReference type="InterPro" id="IPR021027">
    <property type="entry name" value="Transposase_put_HTH"/>
</dbReference>
<reference evidence="11 12" key="1">
    <citation type="submission" date="2012-05" db="EMBL/GenBank/DDBJ databases">
        <title>The Genome Sequence of Sutterella wadsworthensis 2_1_59BFAA.</title>
        <authorList>
            <consortium name="The Broad Institute Genome Sequencing Platform"/>
            <person name="Earl A."/>
            <person name="Ward D."/>
            <person name="Feldgarden M."/>
            <person name="Gevers D."/>
            <person name="Daigneault M."/>
            <person name="Strauss J."/>
            <person name="Allen-Vercoe E."/>
            <person name="Walker B."/>
            <person name="Young S.K."/>
            <person name="Zeng Q."/>
            <person name="Gargeya S."/>
            <person name="Fitzgerald M."/>
            <person name="Haas B."/>
            <person name="Abouelleil A."/>
            <person name="Alvarado L."/>
            <person name="Arachchi H.M."/>
            <person name="Berlin A.M."/>
            <person name="Chapman S.B."/>
            <person name="Goldberg J."/>
            <person name="Griggs A."/>
            <person name="Gujja S."/>
            <person name="Hansen M."/>
            <person name="Howarth C."/>
            <person name="Imamovic A."/>
            <person name="Larimer J."/>
            <person name="McCowen C."/>
            <person name="Montmayeur A."/>
            <person name="Murphy C."/>
            <person name="Neiman D."/>
            <person name="Pearson M."/>
            <person name="Priest M."/>
            <person name="Roberts A."/>
            <person name="Saif S."/>
            <person name="Shea T."/>
            <person name="Sisk P."/>
            <person name="Sykes S."/>
            <person name="Wortman J."/>
            <person name="Nusbaum C."/>
            <person name="Birren B."/>
        </authorList>
    </citation>
    <scope>NUCLEOTIDE SEQUENCE [LARGE SCALE GENOMIC DNA]</scope>
    <source>
        <strain evidence="11 12">2_1_59BFAA</strain>
    </source>
</reference>
<evidence type="ECO:0000259" key="8">
    <source>
        <dbReference type="Pfam" id="PF01385"/>
    </source>
</evidence>
<evidence type="ECO:0000256" key="5">
    <source>
        <dbReference type="ARBA" id="ARBA00023125"/>
    </source>
</evidence>
<dbReference type="EMBL" id="ADMG01000031">
    <property type="protein sequence ID" value="EKB31079.1"/>
    <property type="molecule type" value="Genomic_DNA"/>
</dbReference>
<keyword evidence="12" id="KW-1185">Reference proteome</keyword>
<keyword evidence="6" id="KW-0233">DNA recombination</keyword>
<dbReference type="AlphaFoldDB" id="K1KH72"/>
<dbReference type="GO" id="GO:0046872">
    <property type="term" value="F:metal ion binding"/>
    <property type="evidence" value="ECO:0007669"/>
    <property type="project" value="UniProtKB-KW"/>
</dbReference>
<keyword evidence="2" id="KW-0815">Transposition</keyword>
<dbReference type="NCBIfam" id="NF040570">
    <property type="entry name" value="guided_TnpB"/>
    <property type="match status" value="1"/>
</dbReference>
<keyword evidence="4" id="KW-0862">Zinc</keyword>
<evidence type="ECO:0000256" key="7">
    <source>
        <dbReference type="SAM" id="MobiDB-lite"/>
    </source>
</evidence>
<evidence type="ECO:0000256" key="3">
    <source>
        <dbReference type="ARBA" id="ARBA00022723"/>
    </source>
</evidence>
<dbReference type="GO" id="GO:0003677">
    <property type="term" value="F:DNA binding"/>
    <property type="evidence" value="ECO:0007669"/>
    <property type="project" value="UniProtKB-KW"/>
</dbReference>
<feature type="domain" description="Cas12f1-like TNB" evidence="9">
    <location>
        <begin position="339"/>
        <end position="407"/>
    </location>
</feature>